<evidence type="ECO:0000256" key="2">
    <source>
        <dbReference type="ARBA" id="ARBA00023002"/>
    </source>
</evidence>
<evidence type="ECO:0000256" key="5">
    <source>
        <dbReference type="PIRSR" id="PIRSR000185-2"/>
    </source>
</evidence>
<dbReference type="SUPFAM" id="SSF53223">
    <property type="entry name" value="Aminoacid dehydrogenase-like, N-terminal domain"/>
    <property type="match status" value="1"/>
</dbReference>
<feature type="active site" description="Proton donor" evidence="4">
    <location>
        <position position="168"/>
    </location>
</feature>
<feature type="binding site" evidence="5">
    <location>
        <position position="156"/>
    </location>
    <ligand>
        <name>substrate</name>
    </ligand>
</feature>
<dbReference type="SUPFAM" id="SSF51735">
    <property type="entry name" value="NAD(P)-binding Rossmann-fold domains"/>
    <property type="match status" value="1"/>
</dbReference>
<dbReference type="Gene3D" id="3.40.50.720">
    <property type="entry name" value="NAD(P)-binding Rossmann-like Domain"/>
    <property type="match status" value="1"/>
</dbReference>
<organism evidence="10 11">
    <name type="scientific">Serinibacter arcticus</name>
    <dbReference type="NCBI Taxonomy" id="1655435"/>
    <lineage>
        <taxon>Bacteria</taxon>
        <taxon>Bacillati</taxon>
        <taxon>Actinomycetota</taxon>
        <taxon>Actinomycetes</taxon>
        <taxon>Micrococcales</taxon>
        <taxon>Beutenbergiaceae</taxon>
        <taxon>Serinibacter</taxon>
    </lineage>
</organism>
<dbReference type="PANTHER" id="PTHR11606:SF13">
    <property type="entry name" value="GLUTAMATE DEHYDROGENASE 1, MITOCHONDRIAL"/>
    <property type="match status" value="1"/>
</dbReference>
<dbReference type="InterPro" id="IPR014362">
    <property type="entry name" value="Glu_DH"/>
</dbReference>
<evidence type="ECO:0000313" key="11">
    <source>
        <dbReference type="Proteomes" id="UP000297318"/>
    </source>
</evidence>
<comment type="similarity">
    <text evidence="1 3 7">Belongs to the Glu/Leu/Phe/Val dehydrogenases family.</text>
</comment>
<feature type="binding site" evidence="5">
    <location>
        <position position="411"/>
    </location>
    <ligand>
        <name>substrate</name>
    </ligand>
</feature>
<dbReference type="CDD" id="cd01076">
    <property type="entry name" value="NAD_bind_1_Glu_DH"/>
    <property type="match status" value="1"/>
</dbReference>
<dbReference type="Pfam" id="PF00208">
    <property type="entry name" value="ELFV_dehydrog"/>
    <property type="match status" value="1"/>
</dbReference>
<feature type="site" description="Important for catalysis" evidence="6">
    <location>
        <position position="208"/>
    </location>
</feature>
<evidence type="ECO:0000256" key="6">
    <source>
        <dbReference type="PIRSR" id="PIRSR000185-3"/>
    </source>
</evidence>
<keyword evidence="5" id="KW-0520">NAD</keyword>
<dbReference type="AlphaFoldDB" id="A0A4Z1E296"/>
<feature type="compositionally biased region" description="Basic residues" evidence="8">
    <location>
        <begin position="11"/>
        <end position="20"/>
    </location>
</feature>
<feature type="compositionally biased region" description="Low complexity" evidence="8">
    <location>
        <begin position="52"/>
        <end position="65"/>
    </location>
</feature>
<protein>
    <recommendedName>
        <fullName evidence="3">Glutamate dehydrogenase</fullName>
    </recommendedName>
</protein>
<dbReference type="PANTHER" id="PTHR11606">
    <property type="entry name" value="GLUTAMATE DEHYDROGENASE"/>
    <property type="match status" value="1"/>
</dbReference>
<dbReference type="InterPro" id="IPR006097">
    <property type="entry name" value="Glu/Leu/Phe/Val/Trp_DH_dimer"/>
</dbReference>
<name>A0A4Z1E296_9MICO</name>
<proteinExistence type="inferred from homology"/>
<dbReference type="FunFam" id="3.40.50.10860:FF:000003">
    <property type="entry name" value="Glutamate dehydrogenase"/>
    <property type="match status" value="1"/>
</dbReference>
<evidence type="ECO:0000259" key="9">
    <source>
        <dbReference type="SMART" id="SM00839"/>
    </source>
</evidence>
<evidence type="ECO:0000313" key="10">
    <source>
        <dbReference type="EMBL" id="TGO06036.1"/>
    </source>
</evidence>
<dbReference type="GO" id="GO:0000166">
    <property type="term" value="F:nucleotide binding"/>
    <property type="evidence" value="ECO:0007669"/>
    <property type="project" value="UniProtKB-KW"/>
</dbReference>
<keyword evidence="2 3" id="KW-0560">Oxidoreductase</keyword>
<dbReference type="PROSITE" id="PS00074">
    <property type="entry name" value="GLFV_DEHYDROGENASE"/>
    <property type="match status" value="1"/>
</dbReference>
<dbReference type="GO" id="GO:0004352">
    <property type="term" value="F:glutamate dehydrogenase (NAD+) activity"/>
    <property type="evidence" value="ECO:0007669"/>
    <property type="project" value="TreeGrafter"/>
</dbReference>
<accession>A0A4Z1E296</accession>
<evidence type="ECO:0000256" key="8">
    <source>
        <dbReference type="SAM" id="MobiDB-lite"/>
    </source>
</evidence>
<feature type="domain" description="Glutamate/phenylalanine/leucine/valine/L-tryptophan dehydrogenase C-terminal" evidence="9">
    <location>
        <begin position="245"/>
        <end position="475"/>
    </location>
</feature>
<dbReference type="InterPro" id="IPR036291">
    <property type="entry name" value="NAD(P)-bd_dom_sf"/>
</dbReference>
<comment type="caution">
    <text evidence="10">The sequence shown here is derived from an EMBL/GenBank/DDBJ whole genome shotgun (WGS) entry which is preliminary data.</text>
</comment>
<sequence>MGPAVASSHMLVKRSAKTRPTRPPNSARTMRRDYRHSMSTTTTPAPTGSNDAAAVPTTTAATPSAALGPLDDARAQLAFAVDHLGLDSGMHQLLATPRRELTVSVPLRRDDGSTALFIGHRVQHNFSRGPAKGGLRFSPNVDLDEVRALAMWMTWKCALVDVPYGGAKGGIAIDPRQHSLAELERVTRRYTSEIMPLIGPEQDIPAPDIGTDERTMAWMMDTYSVNVGHTVPGVVTGKPLSLGGSLGRASATSRGVAHVAVLAMRHRGLDPAASTAAVQGFGKVGRDGARLLAEAGVGIRAVSDVYGAVHRAEGLDVAALIEHVDATGSVLGFAGGEEIDGAALLELDVDTLVPAAVEGVITEANAERVAARIVVEGANGPTTEAADAILRERDVLVVPDILANAGGVIVSYFEWVQANQAYWWSEDEVNEKLAERMTKAWDAVLGYATSNGQSMREAATCLAVARVTEAHKLRGLYP</sequence>
<dbReference type="InterPro" id="IPR006096">
    <property type="entry name" value="Glu/Leu/Phe/Val/Trp_DH_C"/>
</dbReference>
<feature type="compositionally biased region" description="Polar residues" evidence="8">
    <location>
        <begin position="37"/>
        <end position="50"/>
    </location>
</feature>
<dbReference type="PIRSF" id="PIRSF000185">
    <property type="entry name" value="Glu_DH"/>
    <property type="match status" value="1"/>
</dbReference>
<dbReference type="EMBL" id="RHPJ01000001">
    <property type="protein sequence ID" value="TGO06036.1"/>
    <property type="molecule type" value="Genomic_DNA"/>
</dbReference>
<gene>
    <name evidence="10" type="ORF">SERN_0228</name>
</gene>
<keyword evidence="11" id="KW-1185">Reference proteome</keyword>
<dbReference type="Gene3D" id="3.40.50.10860">
    <property type="entry name" value="Leucine Dehydrogenase, chain A, domain 1"/>
    <property type="match status" value="1"/>
</dbReference>
<dbReference type="SMART" id="SM00839">
    <property type="entry name" value="ELFV_dehydrog"/>
    <property type="match status" value="1"/>
</dbReference>
<dbReference type="InterPro" id="IPR033524">
    <property type="entry name" value="Glu/Leu/Phe/Val_DH_AS"/>
</dbReference>
<keyword evidence="5" id="KW-0547">Nucleotide-binding</keyword>
<dbReference type="Pfam" id="PF02812">
    <property type="entry name" value="ELFV_dehydrog_N"/>
    <property type="match status" value="1"/>
</dbReference>
<feature type="binding site" evidence="5">
    <location>
        <position position="132"/>
    </location>
    <ligand>
        <name>substrate</name>
    </ligand>
</feature>
<feature type="binding site" evidence="5">
    <location>
        <position position="252"/>
    </location>
    <ligand>
        <name>NAD(+)</name>
        <dbReference type="ChEBI" id="CHEBI:57540"/>
    </ligand>
</feature>
<dbReference type="InterPro" id="IPR006095">
    <property type="entry name" value="Glu/Leu/Phe/Val/Trp_DH"/>
</dbReference>
<evidence type="ECO:0000256" key="4">
    <source>
        <dbReference type="PIRSR" id="PIRSR000185-1"/>
    </source>
</evidence>
<dbReference type="GO" id="GO:0006538">
    <property type="term" value="P:L-glutamate catabolic process"/>
    <property type="evidence" value="ECO:0007669"/>
    <property type="project" value="TreeGrafter"/>
</dbReference>
<reference evidence="10 11" key="1">
    <citation type="submission" date="2018-11" db="EMBL/GenBank/DDBJ databases">
        <title>Complete genome sequencing of the Actinobacteria Serinibacter sp. K3-2.</title>
        <authorList>
            <person name="Rakitin A.L."/>
            <person name="Beletsky A.V."/>
            <person name="Mardanov A.V."/>
            <person name="Ravin N.V."/>
            <person name="Gromova A.S."/>
            <person name="Filippova S.N."/>
            <person name="Gal'Chenko V.F."/>
        </authorList>
    </citation>
    <scope>NUCLEOTIDE SEQUENCE [LARGE SCALE GENOMIC DNA]</scope>
    <source>
        <strain evidence="10 11">K3-2</strain>
    </source>
</reference>
<evidence type="ECO:0000256" key="1">
    <source>
        <dbReference type="ARBA" id="ARBA00006382"/>
    </source>
</evidence>
<dbReference type="InterPro" id="IPR046346">
    <property type="entry name" value="Aminoacid_DH-like_N_sf"/>
</dbReference>
<dbReference type="Proteomes" id="UP000297318">
    <property type="component" value="Unassembled WGS sequence"/>
</dbReference>
<feature type="region of interest" description="Disordered" evidence="8">
    <location>
        <begin position="1"/>
        <end position="65"/>
    </location>
</feature>
<evidence type="ECO:0000256" key="3">
    <source>
        <dbReference type="PIRNR" id="PIRNR000185"/>
    </source>
</evidence>
<dbReference type="InterPro" id="IPR033922">
    <property type="entry name" value="NAD_bind_Glu_DH"/>
</dbReference>
<dbReference type="PRINTS" id="PR00082">
    <property type="entry name" value="GLFDHDRGNASE"/>
</dbReference>
<evidence type="ECO:0000256" key="7">
    <source>
        <dbReference type="RuleBase" id="RU004417"/>
    </source>
</evidence>